<evidence type="ECO:0000313" key="9">
    <source>
        <dbReference type="Proteomes" id="UP000621307"/>
    </source>
</evidence>
<dbReference type="InterPro" id="IPR036320">
    <property type="entry name" value="Glycosyl_Trfase_fam3_N_dom_sf"/>
</dbReference>
<evidence type="ECO:0000256" key="3">
    <source>
        <dbReference type="ARBA" id="ARBA00022822"/>
    </source>
</evidence>
<sequence>MTTSPIPTQESSTSWYLLLQQLIDGESLSRSQAAELMQGWLSEAVPPELSGAILTALNFKGVSADELTGMAEVLQSQSKLGTGDWRLSTGKYSQSPIPDTQSPFPIIDTCGTGGDGSSTFNISTAVAFVAAAYGVPVAKHGNRSASSLTGSADVLEALGVNLSASPEKVQAALQEVGITFLFAPGWHPALKAVATLRRTLRIRTVFNLLGPLVNPLRPTGQVVGLFTPKLLTTVAQALDNLGKQKAIVLHGRERLDEAGLGDLTDLAVLSDGEVQLTTINPQEVGVTPAPIGALRGGDVQENAVILKAVLQGKGTQAQQDAVALNAALALQVAGAVPLLDHAKGVSVAKEILQTGTAWAKLEQLVYFLGS</sequence>
<proteinExistence type="inferred from homology"/>
<dbReference type="PANTHER" id="PTHR43285:SF2">
    <property type="entry name" value="ANTHRANILATE PHOSPHORIBOSYLTRANSFERASE"/>
    <property type="match status" value="1"/>
</dbReference>
<feature type="binding site" evidence="5">
    <location>
        <position position="151"/>
    </location>
    <ligand>
        <name>5-phospho-alpha-D-ribose 1-diphosphate</name>
        <dbReference type="ChEBI" id="CHEBI:58017"/>
    </ligand>
</feature>
<dbReference type="InterPro" id="IPR000312">
    <property type="entry name" value="Glycosyl_Trfase_fam3"/>
</dbReference>
<reference evidence="8 9" key="1">
    <citation type="journal article" date="2020" name="ISME J.">
        <title>Comparative genomics reveals insights into cyanobacterial evolution and habitat adaptation.</title>
        <authorList>
            <person name="Chen M.Y."/>
            <person name="Teng W.K."/>
            <person name="Zhao L."/>
            <person name="Hu C.X."/>
            <person name="Zhou Y.K."/>
            <person name="Han B.P."/>
            <person name="Song L.R."/>
            <person name="Shu W.S."/>
        </authorList>
    </citation>
    <scope>NUCLEOTIDE SEQUENCE [LARGE SCALE GENOMIC DNA]</scope>
    <source>
        <strain evidence="8 9">FACHB-3921</strain>
    </source>
</reference>
<comment type="subunit">
    <text evidence="5">Homodimer.</text>
</comment>
<dbReference type="EMBL" id="JACJQL010000016">
    <property type="protein sequence ID" value="MBD2252293.1"/>
    <property type="molecule type" value="Genomic_DNA"/>
</dbReference>
<dbReference type="NCBIfam" id="TIGR01245">
    <property type="entry name" value="trpD"/>
    <property type="match status" value="1"/>
</dbReference>
<feature type="binding site" evidence="5">
    <location>
        <position position="197"/>
    </location>
    <ligand>
        <name>anthranilate</name>
        <dbReference type="ChEBI" id="CHEBI:16567"/>
        <label>2</label>
    </ligand>
</feature>
<keyword evidence="3 5" id="KW-0822">Tryptophan biosynthesis</keyword>
<dbReference type="RefSeq" id="WP_190567891.1">
    <property type="nucleotide sequence ID" value="NZ_JACJQL010000016.1"/>
</dbReference>
<feature type="binding site" evidence="5">
    <location>
        <position position="119"/>
    </location>
    <ligand>
        <name>5-phospho-alpha-D-ribose 1-diphosphate</name>
        <dbReference type="ChEBI" id="CHEBI:58017"/>
    </ligand>
</feature>
<comment type="pathway">
    <text evidence="5">Amino-acid biosynthesis; L-tryptophan biosynthesis; L-tryptophan from chorismate: step 2/5.</text>
</comment>
<feature type="binding site" evidence="5">
    <location>
        <position position="256"/>
    </location>
    <ligand>
        <name>Mg(2+)</name>
        <dbReference type="ChEBI" id="CHEBI:18420"/>
        <label>2</label>
    </ligand>
</feature>
<evidence type="ECO:0000313" key="8">
    <source>
        <dbReference type="EMBL" id="MBD2252293.1"/>
    </source>
</evidence>
<keyword evidence="4 5" id="KW-0057">Aromatic amino acid biosynthesis</keyword>
<accession>A0ABR8BH20</accession>
<dbReference type="Pfam" id="PF00591">
    <property type="entry name" value="Glycos_transf_3"/>
    <property type="match status" value="1"/>
</dbReference>
<comment type="caution">
    <text evidence="5">Lacks conserved residue(s) required for the propagation of feature annotation.</text>
</comment>
<gene>
    <name evidence="5 8" type="primary">trpD</name>
    <name evidence="8" type="ORF">H6G14_13395</name>
</gene>
<organism evidence="8 9">
    <name type="scientific">Nostoc parmelioides FACHB-3921</name>
    <dbReference type="NCBI Taxonomy" id="2692909"/>
    <lineage>
        <taxon>Bacteria</taxon>
        <taxon>Bacillati</taxon>
        <taxon>Cyanobacteriota</taxon>
        <taxon>Cyanophyceae</taxon>
        <taxon>Nostocales</taxon>
        <taxon>Nostocaceae</taxon>
        <taxon>Nostoc</taxon>
    </lineage>
</organism>
<dbReference type="GO" id="GO:0004048">
    <property type="term" value="F:anthranilate phosphoribosyltransferase activity"/>
    <property type="evidence" value="ECO:0007669"/>
    <property type="project" value="UniProtKB-EC"/>
</dbReference>
<evidence type="ECO:0000256" key="2">
    <source>
        <dbReference type="ARBA" id="ARBA00022679"/>
    </source>
</evidence>
<dbReference type="SUPFAM" id="SSF52418">
    <property type="entry name" value="Nucleoside phosphorylase/phosphoribosyltransferase catalytic domain"/>
    <property type="match status" value="1"/>
</dbReference>
<feature type="binding site" evidence="5">
    <location>
        <position position="142"/>
    </location>
    <ligand>
        <name>anthranilate</name>
        <dbReference type="ChEBI" id="CHEBI:16567"/>
        <label>1</label>
    </ligand>
</feature>
<keyword evidence="1 5" id="KW-0328">Glycosyltransferase</keyword>
<feature type="domain" description="Glycosyl transferase family 3 N-terminal" evidence="7">
    <location>
        <begin position="18"/>
        <end position="76"/>
    </location>
</feature>
<dbReference type="InterPro" id="IPR035902">
    <property type="entry name" value="Nuc_phospho_transferase"/>
</dbReference>
<comment type="similarity">
    <text evidence="5">Belongs to the anthranilate phosphoribosyltransferase family.</text>
</comment>
<dbReference type="SUPFAM" id="SSF47648">
    <property type="entry name" value="Nucleoside phosphorylase/phosphoribosyltransferase N-terminal domain"/>
    <property type="match status" value="1"/>
</dbReference>
<keyword evidence="5" id="KW-0460">Magnesium</keyword>
<feature type="binding site" evidence="5">
    <location>
        <position position="257"/>
    </location>
    <ligand>
        <name>Mg(2+)</name>
        <dbReference type="ChEBI" id="CHEBI:18420"/>
        <label>2</label>
    </ligand>
</feature>
<keyword evidence="9" id="KW-1185">Reference proteome</keyword>
<dbReference type="PANTHER" id="PTHR43285">
    <property type="entry name" value="ANTHRANILATE PHOSPHORIBOSYLTRANSFERASE"/>
    <property type="match status" value="1"/>
</dbReference>
<feature type="domain" description="Glycosyl transferase family 3" evidence="6">
    <location>
        <begin position="105"/>
        <end position="357"/>
    </location>
</feature>
<feature type="binding site" evidence="5">
    <location>
        <position position="257"/>
    </location>
    <ligand>
        <name>Mg(2+)</name>
        <dbReference type="ChEBI" id="CHEBI:18420"/>
        <label>1</label>
    </ligand>
</feature>
<keyword evidence="5" id="KW-0479">Metal-binding</keyword>
<dbReference type="Proteomes" id="UP000621307">
    <property type="component" value="Unassembled WGS sequence"/>
</dbReference>
<feature type="binding site" evidence="5">
    <location>
        <position position="111"/>
    </location>
    <ligand>
        <name>5-phospho-alpha-D-ribose 1-diphosphate</name>
        <dbReference type="ChEBI" id="CHEBI:58017"/>
    </ligand>
</feature>
<dbReference type="InterPro" id="IPR017459">
    <property type="entry name" value="Glycosyl_Trfase_fam3_N_dom"/>
</dbReference>
<evidence type="ECO:0000256" key="5">
    <source>
        <dbReference type="HAMAP-Rule" id="MF_00211"/>
    </source>
</evidence>
<feature type="binding site" evidence="5">
    <location>
        <position position="123"/>
    </location>
    <ligand>
        <name>Mg(2+)</name>
        <dbReference type="ChEBI" id="CHEBI:18420"/>
        <label>1</label>
    </ligand>
</feature>
<evidence type="ECO:0000259" key="7">
    <source>
        <dbReference type="Pfam" id="PF02885"/>
    </source>
</evidence>
<evidence type="ECO:0000259" key="6">
    <source>
        <dbReference type="Pfam" id="PF00591"/>
    </source>
</evidence>
<comment type="function">
    <text evidence="5">Catalyzes the transfer of the phosphoribosyl group of 5-phosphorylribose-1-pyrophosphate (PRPP) to anthranilate to yield N-(5'-phosphoribosyl)-anthranilate (PRA).</text>
</comment>
<dbReference type="Pfam" id="PF02885">
    <property type="entry name" value="Glycos_trans_3N"/>
    <property type="match status" value="1"/>
</dbReference>
<dbReference type="HAMAP" id="MF_00211">
    <property type="entry name" value="TrpD"/>
    <property type="match status" value="1"/>
</dbReference>
<protein>
    <recommendedName>
        <fullName evidence="5">Anthranilate phosphoribosyltransferase</fullName>
        <ecNumber evidence="5">2.4.2.18</ecNumber>
    </recommendedName>
</protein>
<feature type="binding site" evidence="5">
    <location>
        <begin position="139"/>
        <end position="147"/>
    </location>
    <ligand>
        <name>5-phospho-alpha-D-ribose 1-diphosphate</name>
        <dbReference type="ChEBI" id="CHEBI:58017"/>
    </ligand>
</feature>
<dbReference type="EC" id="2.4.2.18" evidence="5"/>
<comment type="caution">
    <text evidence="8">The sequence shown here is derived from an EMBL/GenBank/DDBJ whole genome shotgun (WGS) entry which is preliminary data.</text>
</comment>
<evidence type="ECO:0000256" key="1">
    <source>
        <dbReference type="ARBA" id="ARBA00022676"/>
    </source>
</evidence>
<feature type="binding site" evidence="5">
    <location>
        <position position="111"/>
    </location>
    <ligand>
        <name>anthranilate</name>
        <dbReference type="ChEBI" id="CHEBI:16567"/>
        <label>1</label>
    </ligand>
</feature>
<feature type="binding site" evidence="5">
    <location>
        <begin position="121"/>
        <end position="124"/>
    </location>
    <ligand>
        <name>5-phospho-alpha-D-ribose 1-diphosphate</name>
        <dbReference type="ChEBI" id="CHEBI:58017"/>
    </ligand>
</feature>
<keyword evidence="2 5" id="KW-0808">Transferase</keyword>
<feature type="binding site" evidence="5">
    <location>
        <begin position="114"/>
        <end position="115"/>
    </location>
    <ligand>
        <name>5-phospho-alpha-D-ribose 1-diphosphate</name>
        <dbReference type="ChEBI" id="CHEBI:58017"/>
    </ligand>
</feature>
<dbReference type="Gene3D" id="1.20.970.10">
    <property type="entry name" value="Transferase, Pyrimidine Nucleoside Phosphorylase, Chain C"/>
    <property type="match status" value="1"/>
</dbReference>
<comment type="catalytic activity">
    <reaction evidence="5">
        <text>N-(5-phospho-beta-D-ribosyl)anthranilate + diphosphate = 5-phospho-alpha-D-ribose 1-diphosphate + anthranilate</text>
        <dbReference type="Rhea" id="RHEA:11768"/>
        <dbReference type="ChEBI" id="CHEBI:16567"/>
        <dbReference type="ChEBI" id="CHEBI:18277"/>
        <dbReference type="ChEBI" id="CHEBI:33019"/>
        <dbReference type="ChEBI" id="CHEBI:58017"/>
        <dbReference type="EC" id="2.4.2.18"/>
    </reaction>
</comment>
<evidence type="ECO:0000256" key="4">
    <source>
        <dbReference type="ARBA" id="ARBA00023141"/>
    </source>
</evidence>
<name>A0ABR8BH20_9NOSO</name>
<keyword evidence="5" id="KW-0028">Amino-acid biosynthesis</keyword>
<dbReference type="InterPro" id="IPR005940">
    <property type="entry name" value="Anthranilate_Pribosyl_Tfrase"/>
</dbReference>
<comment type="cofactor">
    <cofactor evidence="5">
        <name>Mg(2+)</name>
        <dbReference type="ChEBI" id="CHEBI:18420"/>
    </cofactor>
    <text evidence="5">Binds 2 magnesium ions per monomer.</text>
</comment>
<dbReference type="Gene3D" id="3.40.1030.10">
    <property type="entry name" value="Nucleoside phosphorylase/phosphoribosyltransferase catalytic domain"/>
    <property type="match status" value="1"/>
</dbReference>